<protein>
    <submittedName>
        <fullName evidence="1">Uncharacterized protein</fullName>
    </submittedName>
</protein>
<organism evidence="1 2">
    <name type="scientific">Stylosanthes scabra</name>
    <dbReference type="NCBI Taxonomy" id="79078"/>
    <lineage>
        <taxon>Eukaryota</taxon>
        <taxon>Viridiplantae</taxon>
        <taxon>Streptophyta</taxon>
        <taxon>Embryophyta</taxon>
        <taxon>Tracheophyta</taxon>
        <taxon>Spermatophyta</taxon>
        <taxon>Magnoliopsida</taxon>
        <taxon>eudicotyledons</taxon>
        <taxon>Gunneridae</taxon>
        <taxon>Pentapetalae</taxon>
        <taxon>rosids</taxon>
        <taxon>fabids</taxon>
        <taxon>Fabales</taxon>
        <taxon>Fabaceae</taxon>
        <taxon>Papilionoideae</taxon>
        <taxon>50 kb inversion clade</taxon>
        <taxon>dalbergioids sensu lato</taxon>
        <taxon>Dalbergieae</taxon>
        <taxon>Pterocarpus clade</taxon>
        <taxon>Stylosanthes</taxon>
    </lineage>
</organism>
<gene>
    <name evidence="1" type="ORF">PIB30_049223</name>
</gene>
<proteinExistence type="predicted"/>
<accession>A0ABU6ZG20</accession>
<name>A0ABU6ZG20_9FABA</name>
<reference evidence="1 2" key="1">
    <citation type="journal article" date="2023" name="Plants (Basel)">
        <title>Bridging the Gap: Combining Genomics and Transcriptomics Approaches to Understand Stylosanthes scabra, an Orphan Legume from the Brazilian Caatinga.</title>
        <authorList>
            <person name="Ferreira-Neto J.R.C."/>
            <person name="da Silva M.D."/>
            <person name="Binneck E."/>
            <person name="de Melo N.F."/>
            <person name="da Silva R.H."/>
            <person name="de Melo A.L.T.M."/>
            <person name="Pandolfi V."/>
            <person name="Bustamante F.O."/>
            <person name="Brasileiro-Vidal A.C."/>
            <person name="Benko-Iseppon A.M."/>
        </authorList>
    </citation>
    <scope>NUCLEOTIDE SEQUENCE [LARGE SCALE GENOMIC DNA]</scope>
    <source>
        <tissue evidence="1">Leaves</tissue>
    </source>
</reference>
<sequence>MWVGRVGLSLNPNNTLPASQSVPLRIELATQFKQMRSDWIPADRISVDDDSQTSMMDIFITTELRGWGNGLIKARLSPQHTVSSNTVSSTHRGHHPATTFIACIPNTTQCRRLSHSVIFAYLHFGSYFVRLSHSLSHSLSPSRKLLCSPLISSAERASPQLARPIGEATHTELEKHFLDKVIANLGLCEEHHRPPPTAPCSNTGCFQWFRCANLKSHTMRKKLDTCFPACHLVPRQFGVLYRSCLRFCNCQSFSFIRWFMAIPAASAKAGCCCLGLLARVTVAGFP</sequence>
<comment type="caution">
    <text evidence="1">The sequence shown here is derived from an EMBL/GenBank/DDBJ whole genome shotgun (WGS) entry which is preliminary data.</text>
</comment>
<dbReference type="Proteomes" id="UP001341840">
    <property type="component" value="Unassembled WGS sequence"/>
</dbReference>
<evidence type="ECO:0000313" key="2">
    <source>
        <dbReference type="Proteomes" id="UP001341840"/>
    </source>
</evidence>
<dbReference type="EMBL" id="JASCZI010272189">
    <property type="protein sequence ID" value="MED6220899.1"/>
    <property type="molecule type" value="Genomic_DNA"/>
</dbReference>
<keyword evidence="2" id="KW-1185">Reference proteome</keyword>
<evidence type="ECO:0000313" key="1">
    <source>
        <dbReference type="EMBL" id="MED6220899.1"/>
    </source>
</evidence>